<dbReference type="AlphaFoldDB" id="A0A1I7FLT9"/>
<feature type="transmembrane region" description="Helical" evidence="1">
    <location>
        <begin position="201"/>
        <end position="223"/>
    </location>
</feature>
<dbReference type="RefSeq" id="WP_143132932.1">
    <property type="nucleotide sequence ID" value="NZ_FPBO01000002.1"/>
</dbReference>
<reference evidence="3" key="1">
    <citation type="submission" date="2016-10" db="EMBL/GenBank/DDBJ databases">
        <authorList>
            <person name="Varghese N."/>
            <person name="Submissions S."/>
        </authorList>
    </citation>
    <scope>NUCLEOTIDE SEQUENCE [LARGE SCALE GENOMIC DNA]</scope>
    <source>
        <strain evidence="3">CGMCC 1.11014</strain>
    </source>
</reference>
<keyword evidence="3" id="KW-1185">Reference proteome</keyword>
<dbReference type="NCBIfam" id="NF041940">
    <property type="entry name" value="choice_anch_X"/>
    <property type="match status" value="1"/>
</dbReference>
<keyword evidence="1" id="KW-0472">Membrane</keyword>
<evidence type="ECO:0000313" key="2">
    <source>
        <dbReference type="EMBL" id="SFU37006.1"/>
    </source>
</evidence>
<keyword evidence="1" id="KW-1133">Transmembrane helix</keyword>
<protein>
    <submittedName>
        <fullName evidence="2">Uncharacterized protein</fullName>
    </submittedName>
</protein>
<evidence type="ECO:0000256" key="1">
    <source>
        <dbReference type="SAM" id="Phobius"/>
    </source>
</evidence>
<proteinExistence type="predicted"/>
<gene>
    <name evidence="2" type="ORF">SAMN05216552_1002128</name>
</gene>
<organism evidence="2 3">
    <name type="scientific">Pseudoduganella namucuonensis</name>
    <dbReference type="NCBI Taxonomy" id="1035707"/>
    <lineage>
        <taxon>Bacteria</taxon>
        <taxon>Pseudomonadati</taxon>
        <taxon>Pseudomonadota</taxon>
        <taxon>Betaproteobacteria</taxon>
        <taxon>Burkholderiales</taxon>
        <taxon>Oxalobacteraceae</taxon>
        <taxon>Telluria group</taxon>
        <taxon>Pseudoduganella</taxon>
    </lineage>
</organism>
<dbReference type="STRING" id="1035707.SAMN05216552_1002128"/>
<dbReference type="OrthoDB" id="1488843at2"/>
<evidence type="ECO:0000313" key="3">
    <source>
        <dbReference type="Proteomes" id="UP000199391"/>
    </source>
</evidence>
<sequence length="500" mass="52722">MSATPLQVLTRPFAVEPVTSIMLPDGVFDNAIHNLRISAHITNMSASALTNVTVWLESVGDPGIAPVARTFHFATIPAGAAMLVSWDANFQHASPGKPLVSILARADGYESRRSIQRIFVSETRFDAPSNTYTCTVPEGTLTVSGLRGHLPGKRWGQPGPDKECRCPPGGGPIVPTGLTMAWAPNPAFVGLHGELPFADPWWKILAIIVAIIAALVAIIAAALGAGAANFSVGGGFDENEPSVTCCSLEGAAAGEPEFTVAGVASAIASGAIAVACSDAADPFWRGQEATPPPPGVLTVAERVVAEWVMLDPPNAGEPYATDVKWTYQRTTTGGGTLGYSVSEIQTNVHTAGPVEVEAPQVVQAFSPLRVRAKFHRDDDTLFHGTDLYSFAIFQAPQGLNFVVPLTDDGLGFDPGANDGVYAGSLPLERAYRILLKFKQTIYGMWRVFLFAQDVNLTAPGTPPEIAAQTIGGFFVASAVEITFDDSLPCPLKAQAAIMVV</sequence>
<accession>A0A1I7FLT9</accession>
<dbReference type="Proteomes" id="UP000199391">
    <property type="component" value="Unassembled WGS sequence"/>
</dbReference>
<keyword evidence="1" id="KW-0812">Transmembrane</keyword>
<name>A0A1I7FLT9_9BURK</name>
<dbReference type="EMBL" id="FPBO01000002">
    <property type="protein sequence ID" value="SFU37006.1"/>
    <property type="molecule type" value="Genomic_DNA"/>
</dbReference>